<gene>
    <name evidence="1" type="ORF">AVDCRST_MAG05-146</name>
</gene>
<dbReference type="AlphaFoldDB" id="A0A6J4RES6"/>
<sequence>METKPKGRLDLDTLSAEVDAGRIDTVLIAMTDMQGRLQGKRLTATHFLDEVV</sequence>
<dbReference type="InterPro" id="IPR036651">
    <property type="entry name" value="Gln_synt_N_sf"/>
</dbReference>
<accession>A0A6J4RES6</accession>
<feature type="non-terminal residue" evidence="1">
    <location>
        <position position="52"/>
    </location>
</feature>
<dbReference type="GO" id="GO:0006542">
    <property type="term" value="P:glutamine biosynthetic process"/>
    <property type="evidence" value="ECO:0007669"/>
    <property type="project" value="InterPro"/>
</dbReference>
<dbReference type="GO" id="GO:0004356">
    <property type="term" value="F:glutamine synthetase activity"/>
    <property type="evidence" value="ECO:0007669"/>
    <property type="project" value="InterPro"/>
</dbReference>
<proteinExistence type="predicted"/>
<reference evidence="1" key="1">
    <citation type="submission" date="2020-02" db="EMBL/GenBank/DDBJ databases">
        <authorList>
            <person name="Meier V. D."/>
        </authorList>
    </citation>
    <scope>NUCLEOTIDE SEQUENCE</scope>
    <source>
        <strain evidence="1">AVDCRST_MAG05</strain>
    </source>
</reference>
<organism evidence="1">
    <name type="scientific">uncultured Rubrobacteraceae bacterium</name>
    <dbReference type="NCBI Taxonomy" id="349277"/>
    <lineage>
        <taxon>Bacteria</taxon>
        <taxon>Bacillati</taxon>
        <taxon>Actinomycetota</taxon>
        <taxon>Rubrobacteria</taxon>
        <taxon>Rubrobacterales</taxon>
        <taxon>Rubrobacteraceae</taxon>
        <taxon>environmental samples</taxon>
    </lineage>
</organism>
<protein>
    <submittedName>
        <fullName evidence="1">Glutamine synthetase family protein in hypothetical Actinobacterial gene cluster</fullName>
    </submittedName>
</protein>
<name>A0A6J4RES6_9ACTN</name>
<dbReference type="EMBL" id="CADCVM010000024">
    <property type="protein sequence ID" value="CAA9466928.1"/>
    <property type="molecule type" value="Genomic_DNA"/>
</dbReference>
<dbReference type="SUPFAM" id="SSF54368">
    <property type="entry name" value="Glutamine synthetase, N-terminal domain"/>
    <property type="match status" value="1"/>
</dbReference>
<evidence type="ECO:0000313" key="1">
    <source>
        <dbReference type="EMBL" id="CAA9466928.1"/>
    </source>
</evidence>